<dbReference type="Pfam" id="PF00353">
    <property type="entry name" value="HemolysinCabind"/>
    <property type="match status" value="4"/>
</dbReference>
<sequence length="758" mass="78996">MVRIIVKSEFGKGIDAGYLEQALPDMEGTYGDLLGDLGWAMENGLSPVSLTATEIRLRGSSDGKSPFLSPVDFDIVVSGSGISPVSSIDELDDALTEGMATGTFNKISFTASKDAGFPGDTSFDDEEFLTVDIAKSGYTLTSGAQVISITGSVITSLEELSGVAELAEGLGEYDSLSASERSFLLSKLADYGITGFSIASEGVEVLAFDASTTAISLSVLGYKYQLNGSFPTDFGGAVPMLMEVTDFLDSGGKLKFNDIAGFSVNNIRVFNPDGDVILKSKGGLGNTDTIGDAILKFDGSLIKNLMVGENGSNDLEYYTPGDYLNGTGGKDHIFGLAGHDSLNGAGGNDFLYGGSGNDVLHGGAGNDLLNPGDNLSYDQINSSAGDDTMVFSDMLTGYVDLTYSAESKGITAVIDGNAGTGTVVKKSGTDTLVDVNMPMQAAYMPPEIGGFGLIGTQFADSFTATVAENGWMSVFGGAGTDSFDLTIESGSILRLSFDSGFVGGTDGADVDVAGGVINNDGYDNVESLNVTSNGGRLELQGTMFNDRLVGSSDDERFILLGGDDYADGAGGVDLVRYDRFGVDYVDAHLGKSKATGVWSGMEFTHKIKNMEDLRGSRDGDDKLIGNGKANEIRGRGGDDKLIGKGGKDDLRGEAGDDLLNGGGGRDRLTGGSGDDVLLGKKGNDTFVFNGSANEGRDTIRDFKNNQDTLEISGESFAELNIKKSGGGSDTLITLESGTEILLEGVAKSQIDASDFDFV</sequence>
<dbReference type="Proteomes" id="UP000628017">
    <property type="component" value="Unassembled WGS sequence"/>
</dbReference>
<proteinExistence type="predicted"/>
<feature type="compositionally biased region" description="Basic and acidic residues" evidence="3">
    <location>
        <begin position="630"/>
        <end position="654"/>
    </location>
</feature>
<reference evidence="4" key="1">
    <citation type="journal article" date="2014" name="Int. J. Syst. Evol. Microbiol.">
        <title>Complete genome sequence of Corynebacterium casei LMG S-19264T (=DSM 44701T), isolated from a smear-ripened cheese.</title>
        <authorList>
            <consortium name="US DOE Joint Genome Institute (JGI-PGF)"/>
            <person name="Walter F."/>
            <person name="Albersmeier A."/>
            <person name="Kalinowski J."/>
            <person name="Ruckert C."/>
        </authorList>
    </citation>
    <scope>NUCLEOTIDE SEQUENCE</scope>
    <source>
        <strain evidence="4">CGMCC 1.15880</strain>
    </source>
</reference>
<comment type="caution">
    <text evidence="4">The sequence shown here is derived from an EMBL/GenBank/DDBJ whole genome shotgun (WGS) entry which is preliminary data.</text>
</comment>
<gene>
    <name evidence="4" type="ORF">GCM10011498_32810</name>
</gene>
<dbReference type="RefSeq" id="WP_188677921.1">
    <property type="nucleotide sequence ID" value="NZ_BMKA01000006.1"/>
</dbReference>
<dbReference type="InterPro" id="IPR050557">
    <property type="entry name" value="RTX_toxin/Mannuronan_C5-epim"/>
</dbReference>
<evidence type="ECO:0000313" key="4">
    <source>
        <dbReference type="EMBL" id="GGA29113.1"/>
    </source>
</evidence>
<protein>
    <recommendedName>
        <fullName evidence="6">Calcium-binding protein</fullName>
    </recommendedName>
</protein>
<name>A0A916R2K6_9RHOB</name>
<keyword evidence="5" id="KW-1185">Reference proteome</keyword>
<reference evidence="4" key="2">
    <citation type="submission" date="2020-09" db="EMBL/GenBank/DDBJ databases">
        <authorList>
            <person name="Sun Q."/>
            <person name="Zhou Y."/>
        </authorList>
    </citation>
    <scope>NUCLEOTIDE SEQUENCE</scope>
    <source>
        <strain evidence="4">CGMCC 1.15880</strain>
    </source>
</reference>
<accession>A0A916R2K6</accession>
<dbReference type="InterPro" id="IPR001343">
    <property type="entry name" value="Hemolysn_Ca-bd"/>
</dbReference>
<dbReference type="GO" id="GO:0005509">
    <property type="term" value="F:calcium ion binding"/>
    <property type="evidence" value="ECO:0007669"/>
    <property type="project" value="InterPro"/>
</dbReference>
<dbReference type="PANTHER" id="PTHR38340">
    <property type="entry name" value="S-LAYER PROTEIN"/>
    <property type="match status" value="1"/>
</dbReference>
<dbReference type="GO" id="GO:0005576">
    <property type="term" value="C:extracellular region"/>
    <property type="evidence" value="ECO:0007669"/>
    <property type="project" value="UniProtKB-SubCell"/>
</dbReference>
<dbReference type="SUPFAM" id="SSF51120">
    <property type="entry name" value="beta-Roll"/>
    <property type="match status" value="2"/>
</dbReference>
<evidence type="ECO:0000256" key="1">
    <source>
        <dbReference type="ARBA" id="ARBA00004613"/>
    </source>
</evidence>
<keyword evidence="2" id="KW-0964">Secreted</keyword>
<evidence type="ECO:0000313" key="5">
    <source>
        <dbReference type="Proteomes" id="UP000628017"/>
    </source>
</evidence>
<dbReference type="PRINTS" id="PR00313">
    <property type="entry name" value="CABNDNGRPT"/>
</dbReference>
<dbReference type="EMBL" id="BMKA01000006">
    <property type="protein sequence ID" value="GGA29113.1"/>
    <property type="molecule type" value="Genomic_DNA"/>
</dbReference>
<dbReference type="InterPro" id="IPR018511">
    <property type="entry name" value="Hemolysin-typ_Ca-bd_CS"/>
</dbReference>
<evidence type="ECO:0000256" key="2">
    <source>
        <dbReference type="ARBA" id="ARBA00022525"/>
    </source>
</evidence>
<feature type="region of interest" description="Disordered" evidence="3">
    <location>
        <begin position="618"/>
        <end position="665"/>
    </location>
</feature>
<evidence type="ECO:0008006" key="6">
    <source>
        <dbReference type="Google" id="ProtNLM"/>
    </source>
</evidence>
<dbReference type="InterPro" id="IPR011049">
    <property type="entry name" value="Serralysin-like_metalloprot_C"/>
</dbReference>
<organism evidence="4 5">
    <name type="scientific">Neptunicoccus cionae</name>
    <dbReference type="NCBI Taxonomy" id="2035344"/>
    <lineage>
        <taxon>Bacteria</taxon>
        <taxon>Pseudomonadati</taxon>
        <taxon>Pseudomonadota</taxon>
        <taxon>Alphaproteobacteria</taxon>
        <taxon>Rhodobacterales</taxon>
        <taxon>Paracoccaceae</taxon>
        <taxon>Neptunicoccus</taxon>
    </lineage>
</organism>
<evidence type="ECO:0000256" key="3">
    <source>
        <dbReference type="SAM" id="MobiDB-lite"/>
    </source>
</evidence>
<comment type="subcellular location">
    <subcellularLocation>
        <location evidence="1">Secreted</location>
    </subcellularLocation>
</comment>
<dbReference type="Gene3D" id="2.150.10.10">
    <property type="entry name" value="Serralysin-like metalloprotease, C-terminal"/>
    <property type="match status" value="3"/>
</dbReference>
<dbReference type="AlphaFoldDB" id="A0A916R2K6"/>
<dbReference type="PANTHER" id="PTHR38340:SF1">
    <property type="entry name" value="S-LAYER PROTEIN"/>
    <property type="match status" value="1"/>
</dbReference>
<dbReference type="PROSITE" id="PS00330">
    <property type="entry name" value="HEMOLYSIN_CALCIUM"/>
    <property type="match status" value="4"/>
</dbReference>